<proteinExistence type="predicted"/>
<accession>A0A9Q0MPN0</accession>
<gene>
    <name evidence="2" type="ORF">Bhyg_13225</name>
</gene>
<dbReference type="EMBL" id="WJQU01000004">
    <property type="protein sequence ID" value="KAJ6634649.1"/>
    <property type="molecule type" value="Genomic_DNA"/>
</dbReference>
<evidence type="ECO:0008006" key="4">
    <source>
        <dbReference type="Google" id="ProtNLM"/>
    </source>
</evidence>
<evidence type="ECO:0000313" key="2">
    <source>
        <dbReference type="EMBL" id="KAJ6634649.1"/>
    </source>
</evidence>
<comment type="caution">
    <text evidence="2">The sequence shown here is derived from an EMBL/GenBank/DDBJ whole genome shotgun (WGS) entry which is preliminary data.</text>
</comment>
<feature type="region of interest" description="Disordered" evidence="1">
    <location>
        <begin position="1"/>
        <end position="28"/>
    </location>
</feature>
<evidence type="ECO:0000313" key="3">
    <source>
        <dbReference type="Proteomes" id="UP001151699"/>
    </source>
</evidence>
<dbReference type="OrthoDB" id="6624193at2759"/>
<reference evidence="2" key="1">
    <citation type="submission" date="2022-07" db="EMBL/GenBank/DDBJ databases">
        <authorList>
            <person name="Trinca V."/>
            <person name="Uliana J.V.C."/>
            <person name="Torres T.T."/>
            <person name="Ward R.J."/>
            <person name="Monesi N."/>
        </authorList>
    </citation>
    <scope>NUCLEOTIDE SEQUENCE</scope>
    <source>
        <strain evidence="2">HSMRA1968</strain>
        <tissue evidence="2">Whole embryos</tissue>
    </source>
</reference>
<evidence type="ECO:0000256" key="1">
    <source>
        <dbReference type="SAM" id="MobiDB-lite"/>
    </source>
</evidence>
<protein>
    <recommendedName>
        <fullName evidence="4">F-box domain-containing protein</fullName>
    </recommendedName>
</protein>
<sequence length="229" mass="25380">MRVITGVKRGVKPFSKSSESESSWTQSPKNDLFSLSAAAAGIEDAISVDLELGSTTTITRTEIRRSKSKVRSYLKKCKNAIIGSSSGHSDNQDPITHHEPISQQSALSSWYLDEISAEEKICESINQPNDEELTTTSDKDAGNIAITYDCSTREEILDTGSDSHGFETHQMQLNGMEEVAMDSPMELMDLNDDCLLTILENVPIYDMWVVNDTCQTLRQLAMKFWASAT</sequence>
<name>A0A9Q0MPN0_9DIPT</name>
<dbReference type="Proteomes" id="UP001151699">
    <property type="component" value="Chromosome C"/>
</dbReference>
<keyword evidence="3" id="KW-1185">Reference proteome</keyword>
<organism evidence="2 3">
    <name type="scientific">Pseudolycoriella hygida</name>
    <dbReference type="NCBI Taxonomy" id="35572"/>
    <lineage>
        <taxon>Eukaryota</taxon>
        <taxon>Metazoa</taxon>
        <taxon>Ecdysozoa</taxon>
        <taxon>Arthropoda</taxon>
        <taxon>Hexapoda</taxon>
        <taxon>Insecta</taxon>
        <taxon>Pterygota</taxon>
        <taxon>Neoptera</taxon>
        <taxon>Endopterygota</taxon>
        <taxon>Diptera</taxon>
        <taxon>Nematocera</taxon>
        <taxon>Sciaroidea</taxon>
        <taxon>Sciaridae</taxon>
        <taxon>Pseudolycoriella</taxon>
    </lineage>
</organism>
<dbReference type="AlphaFoldDB" id="A0A9Q0MPN0"/>